<dbReference type="HOGENOM" id="CLU_005070_4_1_5"/>
<proteinExistence type="inferred from homology"/>
<evidence type="ECO:0000256" key="2">
    <source>
        <dbReference type="ARBA" id="ARBA00008675"/>
    </source>
</evidence>
<dbReference type="CDD" id="cd00009">
    <property type="entry name" value="AAA"/>
    <property type="match status" value="1"/>
</dbReference>
<dbReference type="InterPro" id="IPR027417">
    <property type="entry name" value="P-loop_NTPase"/>
</dbReference>
<dbReference type="InterPro" id="IPR041546">
    <property type="entry name" value="ClpA/ClpB_AAA_lid"/>
</dbReference>
<evidence type="ECO:0000256" key="5">
    <source>
        <dbReference type="ARBA" id="ARBA00022741"/>
    </source>
</evidence>
<dbReference type="PROSITE" id="PS00870">
    <property type="entry name" value="CLPAB_1"/>
    <property type="match status" value="1"/>
</dbReference>
<dbReference type="FunFam" id="1.10.8.60:FF:000017">
    <property type="entry name" value="ATP-dependent chaperone ClpB"/>
    <property type="match status" value="1"/>
</dbReference>
<protein>
    <recommendedName>
        <fullName evidence="3 13">Chaperone protein ClpB</fullName>
    </recommendedName>
</protein>
<feature type="domain" description="Clp R" evidence="14">
    <location>
        <begin position="3"/>
        <end position="149"/>
    </location>
</feature>
<evidence type="ECO:0000256" key="3">
    <source>
        <dbReference type="ARBA" id="ARBA00017574"/>
    </source>
</evidence>
<dbReference type="InterPro" id="IPR036628">
    <property type="entry name" value="Clp_N_dom_sf"/>
</dbReference>
<dbReference type="eggNOG" id="COG0542">
    <property type="taxonomic scope" value="Bacteria"/>
</dbReference>
<dbReference type="Gene3D" id="3.40.50.300">
    <property type="entry name" value="P-loop containing nucleotide triphosphate hydrolases"/>
    <property type="match status" value="3"/>
</dbReference>
<dbReference type="Pfam" id="PF02861">
    <property type="entry name" value="Clp_N"/>
    <property type="match status" value="1"/>
</dbReference>
<evidence type="ECO:0000256" key="1">
    <source>
        <dbReference type="ARBA" id="ARBA00004496"/>
    </source>
</evidence>
<dbReference type="InterPro" id="IPR001270">
    <property type="entry name" value="ClpA/B"/>
</dbReference>
<dbReference type="PROSITE" id="PS00871">
    <property type="entry name" value="CLPAB_2"/>
    <property type="match status" value="1"/>
</dbReference>
<reference evidence="15 16" key="1">
    <citation type="journal article" date="2009" name="Proc. Natl. Acad. Sci. U.S.A.">
        <title>The genomic basis of trophic strategy in marine bacteria.</title>
        <authorList>
            <person name="Lauro F.M."/>
            <person name="McDougald D."/>
            <person name="Thomas T."/>
            <person name="Williams T.J."/>
            <person name="Egan S."/>
            <person name="Rice S."/>
            <person name="DeMaere M.Z."/>
            <person name="Ting L."/>
            <person name="Ertan H."/>
            <person name="Johnson J."/>
            <person name="Ferriera S."/>
            <person name="Lapidus A."/>
            <person name="Anderson I."/>
            <person name="Kyrpides N."/>
            <person name="Munk A.C."/>
            <person name="Detter C."/>
            <person name="Han C.S."/>
            <person name="Brown M.V."/>
            <person name="Robb F.T."/>
            <person name="Kjelleberg S."/>
            <person name="Cavicchioli R."/>
        </authorList>
    </citation>
    <scope>NUCLEOTIDE SEQUENCE [LARGE SCALE GENOMIC DNA]</scope>
    <source>
        <strain evidence="16">DSM 13593 / LMG 18877 / RB2256</strain>
    </source>
</reference>
<comment type="subcellular location">
    <subcellularLocation>
        <location evidence="1 13">Cytoplasm</location>
    </subcellularLocation>
</comment>
<dbReference type="GO" id="GO:0016887">
    <property type="term" value="F:ATP hydrolysis activity"/>
    <property type="evidence" value="ECO:0007669"/>
    <property type="project" value="InterPro"/>
</dbReference>
<keyword evidence="8 12" id="KW-0143">Chaperone</keyword>
<dbReference type="InterPro" id="IPR018368">
    <property type="entry name" value="ClpA/B_CS1"/>
</dbReference>
<dbReference type="CDD" id="cd19499">
    <property type="entry name" value="RecA-like_ClpB_Hsp104-like"/>
    <property type="match status" value="1"/>
</dbReference>
<evidence type="ECO:0000313" key="15">
    <source>
        <dbReference type="EMBL" id="ABF52128.1"/>
    </source>
</evidence>
<comment type="similarity">
    <text evidence="2 12">Belongs to the ClpA/ClpB family.</text>
</comment>
<dbReference type="PRINTS" id="PR00300">
    <property type="entry name" value="CLPPROTEASEA"/>
</dbReference>
<dbReference type="SMART" id="SM01086">
    <property type="entry name" value="ClpB_D2-small"/>
    <property type="match status" value="1"/>
</dbReference>
<comment type="subunit">
    <text evidence="13">Homohexamer; The oligomerization is ATP-dependent.</text>
</comment>
<dbReference type="GO" id="GO:0005737">
    <property type="term" value="C:cytoplasm"/>
    <property type="evidence" value="ECO:0007669"/>
    <property type="project" value="UniProtKB-SubCell"/>
</dbReference>
<feature type="coiled-coil region" evidence="13">
    <location>
        <begin position="415"/>
        <end position="495"/>
    </location>
</feature>
<dbReference type="GO" id="GO:0034605">
    <property type="term" value="P:cellular response to heat"/>
    <property type="evidence" value="ECO:0007669"/>
    <property type="project" value="TreeGrafter"/>
</dbReference>
<keyword evidence="13" id="KW-0963">Cytoplasm</keyword>
<dbReference type="Pfam" id="PF17871">
    <property type="entry name" value="AAA_lid_9"/>
    <property type="match status" value="1"/>
</dbReference>
<dbReference type="GO" id="GO:0005524">
    <property type="term" value="F:ATP binding"/>
    <property type="evidence" value="ECO:0007669"/>
    <property type="project" value="UniProtKB-UniRule"/>
</dbReference>
<evidence type="ECO:0000313" key="16">
    <source>
        <dbReference type="Proteomes" id="UP000006578"/>
    </source>
</evidence>
<keyword evidence="7 13" id="KW-0175">Coiled coil</keyword>
<evidence type="ECO:0000256" key="4">
    <source>
        <dbReference type="ARBA" id="ARBA00022737"/>
    </source>
</evidence>
<dbReference type="Pfam" id="PF10431">
    <property type="entry name" value="ClpB_D2-small"/>
    <property type="match status" value="1"/>
</dbReference>
<gene>
    <name evidence="13" type="primary">clpB</name>
    <name evidence="15" type="ordered locus">Sala_0406</name>
</gene>
<evidence type="ECO:0000256" key="9">
    <source>
        <dbReference type="ARBA" id="ARBA00025613"/>
    </source>
</evidence>
<dbReference type="PROSITE" id="PS51903">
    <property type="entry name" value="CLP_R"/>
    <property type="match status" value="1"/>
</dbReference>
<dbReference type="InterPro" id="IPR028299">
    <property type="entry name" value="ClpA/B_CS2"/>
</dbReference>
<dbReference type="GO" id="GO:0042026">
    <property type="term" value="P:protein refolding"/>
    <property type="evidence" value="ECO:0007669"/>
    <property type="project" value="UniProtKB-UniRule"/>
</dbReference>
<dbReference type="SUPFAM" id="SSF81923">
    <property type="entry name" value="Double Clp-N motif"/>
    <property type="match status" value="1"/>
</dbReference>
<dbReference type="InterPro" id="IPR017730">
    <property type="entry name" value="Chaperonin_ClpB"/>
</dbReference>
<dbReference type="InterPro" id="IPR004176">
    <property type="entry name" value="Clp_R_N"/>
</dbReference>
<evidence type="ECO:0000256" key="7">
    <source>
        <dbReference type="ARBA" id="ARBA00023054"/>
    </source>
</evidence>
<keyword evidence="6 12" id="KW-0067">ATP-binding</keyword>
<dbReference type="Gene3D" id="1.10.8.60">
    <property type="match status" value="1"/>
</dbReference>
<dbReference type="FunFam" id="3.40.50.300:FF:000025">
    <property type="entry name" value="ATP-dependent Clp protease subunit"/>
    <property type="match status" value="1"/>
</dbReference>
<dbReference type="SMART" id="SM00382">
    <property type="entry name" value="AAA"/>
    <property type="match status" value="2"/>
</dbReference>
<dbReference type="KEGG" id="sal:Sala_0406"/>
<dbReference type="InterPro" id="IPR003593">
    <property type="entry name" value="AAA+_ATPase"/>
</dbReference>
<dbReference type="InterPro" id="IPR003959">
    <property type="entry name" value="ATPase_AAA_core"/>
</dbReference>
<evidence type="ECO:0000256" key="6">
    <source>
        <dbReference type="ARBA" id="ARBA00022840"/>
    </source>
</evidence>
<evidence type="ECO:0000256" key="8">
    <source>
        <dbReference type="ARBA" id="ARBA00023186"/>
    </source>
</evidence>
<dbReference type="Pfam" id="PF00004">
    <property type="entry name" value="AAA"/>
    <property type="match status" value="1"/>
</dbReference>
<dbReference type="PANTHER" id="PTHR11638">
    <property type="entry name" value="ATP-DEPENDENT CLP PROTEASE"/>
    <property type="match status" value="1"/>
</dbReference>
<dbReference type="InterPro" id="IPR050130">
    <property type="entry name" value="ClpA_ClpB"/>
</dbReference>
<dbReference type="PANTHER" id="PTHR11638:SF18">
    <property type="entry name" value="HEAT SHOCK PROTEIN 104"/>
    <property type="match status" value="1"/>
</dbReference>
<dbReference type="AlphaFoldDB" id="Q1GW44"/>
<dbReference type="SUPFAM" id="SSF52540">
    <property type="entry name" value="P-loop containing nucleoside triphosphate hydrolases"/>
    <property type="match status" value="2"/>
</dbReference>
<sequence length="862" mass="95302">MNLEKFTDRAKGFLQSAQTVAVRMSHQRITPVHILKALLEDEEGMAAQLIQRAGGSPPAAIGEVEKALHKFPAVSGSGAQTPPALDNDSARLLDQAEQLAKKAGDSFVPVQRILQAMALSDSTDAGKALQAAGVNAKSLEAVIQEVTGGRTADSASAEESYDALKKYARDLTQAARDGKLDPVIGRDEEIRRTIQILARRTKNNPVLIGDPGVGKTAIAEGLALRIANGDVPDSLKGRTLMALDMGALIAGAKYRGEFEERLKAVIDEVKNSDGQIILFIDEMHTLIGAGASEGSMDASNLLKPALSRGELHVIGATTLDEYQKYVEKDAALQRRFQPVYIDEPSVEDTISILRGLKEKYELHHGVNITDSAIVAAAQLSDRYIQNRFLPDKAIDLMDEAASRIRMEVESKPEEIENLDRRIIQLKIEESALAKESDEASKDRLATLRKELAELEQKSSELTTRWQNERDKIQAEAKIKEQLDLARLELEQAQRAGDLQKAGELSYGTIPSLEKQLEEARGANETALLREEVTEEDIASVVSRWTGVPVDKMMEGEREKLLKMEEFLGRRVIGQQQAVQAVSKAVRRARAGLQDPNRPLGSFLFLGPTGVGKTELTKALAEFMFGDERAMVRIDMSEFMEKHAVARLIGAPPGYVGYEEGGVLTEAVRRRPYQVVLFDEVEKAHQDVFNVLLQVLDDGRLTDGQGRVVDFSNTLIILTSNLGSQFLSNLTDDQKVEDVEPQVMDVVRSHFRPEFLNRLDEIILFHRLSQEHMAPIVDIQVKRVQKLLKDRKITLDLTEGARNWLGRVGYDPVYGARPLKRAVQRYLQDPLAEKLLAGEILDGSTVKVDEGEEGLVFVIPSQI</sequence>
<keyword evidence="4 11" id="KW-0677">Repeat</keyword>
<name>Q1GW44_SPHAL</name>
<comment type="subunit">
    <text evidence="10">Homohexamer. The oligomerization is ATP-dependent.</text>
</comment>
<accession>Q1GW44</accession>
<dbReference type="FunFam" id="3.40.50.300:FF:000120">
    <property type="entry name" value="ATP-dependent chaperone ClpB"/>
    <property type="match status" value="1"/>
</dbReference>
<dbReference type="FunFam" id="3.40.50.300:FF:000010">
    <property type="entry name" value="Chaperone clpB 1, putative"/>
    <property type="match status" value="1"/>
</dbReference>
<dbReference type="RefSeq" id="WP_011540719.1">
    <property type="nucleotide sequence ID" value="NC_008048.1"/>
</dbReference>
<organism evidence="15 16">
    <name type="scientific">Sphingopyxis alaskensis (strain DSM 13593 / LMG 18877 / RB2256)</name>
    <name type="common">Sphingomonas alaskensis</name>
    <dbReference type="NCBI Taxonomy" id="317655"/>
    <lineage>
        <taxon>Bacteria</taxon>
        <taxon>Pseudomonadati</taxon>
        <taxon>Pseudomonadota</taxon>
        <taxon>Alphaproteobacteria</taxon>
        <taxon>Sphingomonadales</taxon>
        <taxon>Sphingomonadaceae</taxon>
        <taxon>Sphingopyxis</taxon>
    </lineage>
</organism>
<dbReference type="OrthoDB" id="9803641at2"/>
<evidence type="ECO:0000256" key="12">
    <source>
        <dbReference type="RuleBase" id="RU004432"/>
    </source>
</evidence>
<dbReference type="Gene3D" id="1.10.1780.10">
    <property type="entry name" value="Clp, N-terminal domain"/>
    <property type="match status" value="1"/>
</dbReference>
<dbReference type="Pfam" id="PF07724">
    <property type="entry name" value="AAA_2"/>
    <property type="match status" value="1"/>
</dbReference>
<dbReference type="NCBIfam" id="TIGR03346">
    <property type="entry name" value="chaperone_ClpB"/>
    <property type="match status" value="1"/>
</dbReference>
<comment type="function">
    <text evidence="9">Part of a stress-induced multi-chaperone system, it is involved in the recovery of the cell from heat-induced damage, in cooperation with DnaK, DnaJ and GrpE. Acts before DnaK, in the processing of protein aggregates. Protein binding stimulates the ATPase activity; ATP hydrolysis unfolds the denatured protein aggregates, which probably helps expose new hydrophobic binding sites on the surface of ClpB-bound aggregates, contributing to the solubilization and refolding of denatured protein aggregates by DnaK.</text>
</comment>
<dbReference type="Proteomes" id="UP000006578">
    <property type="component" value="Chromosome"/>
</dbReference>
<evidence type="ECO:0000259" key="14">
    <source>
        <dbReference type="PROSITE" id="PS51903"/>
    </source>
</evidence>
<evidence type="ECO:0000256" key="13">
    <source>
        <dbReference type="RuleBase" id="RU362034"/>
    </source>
</evidence>
<dbReference type="InterPro" id="IPR019489">
    <property type="entry name" value="Clp_ATPase_C"/>
</dbReference>
<evidence type="ECO:0000256" key="11">
    <source>
        <dbReference type="PROSITE-ProRule" id="PRU01251"/>
    </source>
</evidence>
<keyword evidence="13" id="KW-0346">Stress response</keyword>
<dbReference type="EMBL" id="CP000356">
    <property type="protein sequence ID" value="ABF52128.1"/>
    <property type="molecule type" value="Genomic_DNA"/>
</dbReference>
<dbReference type="STRING" id="317655.Sala_0406"/>
<keyword evidence="16" id="KW-1185">Reference proteome</keyword>
<evidence type="ECO:0000256" key="10">
    <source>
        <dbReference type="ARBA" id="ARBA00026057"/>
    </source>
</evidence>
<keyword evidence="5 12" id="KW-0547">Nucleotide-binding</keyword>